<dbReference type="PANTHER" id="PTHR10615">
    <property type="entry name" value="HISTONE ACETYLTRANSFERASE"/>
    <property type="match status" value="1"/>
</dbReference>
<dbReference type="Pfam" id="PF17772">
    <property type="entry name" value="zf-MYST"/>
    <property type="match status" value="1"/>
</dbReference>
<dbReference type="Pfam" id="PF01853">
    <property type="entry name" value="MOZ_SAS"/>
    <property type="match status" value="1"/>
</dbReference>
<feature type="active site" description="Proton donor/acceptor" evidence="11">
    <location>
        <position position="318"/>
    </location>
</feature>
<dbReference type="EC" id="2.3.1.48" evidence="3 12"/>
<name>A0A023BBQ3_GRENI</name>
<dbReference type="GO" id="GO:0003682">
    <property type="term" value="F:chromatin binding"/>
    <property type="evidence" value="ECO:0007669"/>
    <property type="project" value="TreeGrafter"/>
</dbReference>
<dbReference type="OrthoDB" id="787137at2759"/>
<comment type="catalytic activity">
    <reaction evidence="12">
        <text>L-lysyl-[protein] + acetyl-CoA = N(6)-acetyl-L-lysyl-[protein] + CoA + H(+)</text>
        <dbReference type="Rhea" id="RHEA:45948"/>
        <dbReference type="Rhea" id="RHEA-COMP:9752"/>
        <dbReference type="Rhea" id="RHEA-COMP:10731"/>
        <dbReference type="ChEBI" id="CHEBI:15378"/>
        <dbReference type="ChEBI" id="CHEBI:29969"/>
        <dbReference type="ChEBI" id="CHEBI:57287"/>
        <dbReference type="ChEBI" id="CHEBI:57288"/>
        <dbReference type="ChEBI" id="CHEBI:61930"/>
        <dbReference type="EC" id="2.3.1.48"/>
    </reaction>
</comment>
<keyword evidence="15" id="KW-1185">Reference proteome</keyword>
<dbReference type="InterPro" id="IPR016181">
    <property type="entry name" value="Acyl_CoA_acyltransferase"/>
</dbReference>
<evidence type="ECO:0000256" key="4">
    <source>
        <dbReference type="ARBA" id="ARBA00022679"/>
    </source>
</evidence>
<keyword evidence="7" id="KW-0862">Zinc</keyword>
<dbReference type="InterPro" id="IPR050603">
    <property type="entry name" value="MYST_HAT"/>
</dbReference>
<feature type="domain" description="MYST-type HAT" evidence="13">
    <location>
        <begin position="95"/>
        <end position="414"/>
    </location>
</feature>
<gene>
    <name evidence="14" type="ORF">GNI_021970</name>
</gene>
<evidence type="ECO:0000256" key="1">
    <source>
        <dbReference type="ARBA" id="ARBA00004123"/>
    </source>
</evidence>
<dbReference type="Gene3D" id="3.30.60.60">
    <property type="entry name" value="N-acetyl transferase-like"/>
    <property type="match status" value="1"/>
</dbReference>
<dbReference type="Pfam" id="PF11717">
    <property type="entry name" value="Tudor-knot"/>
    <property type="match status" value="1"/>
</dbReference>
<sequence length="427" mass="49037">MERPPALSGLGGGVIEEPEAYVHWKGYDRRLDSWVRHSLLRKLSEVSEDHGVYPRSSAGDLVPTGVDDVEWEEALSDDAHSNVDREYLKEHYEHTKFKTINAIVMGQYVVSCWYFSPYPLEVQNTPKMHICQFCLSFFKHEVEYTRHRMRCITRHPPGHEIYRDTEYFTAAGGDSTRVVTTNIRVNNNTGVGANTGDRVNTEVGANTGGGVDTSGIAIWEVDGGMSRVYCENLSYVSKLFLDHKTLRHPVHLFLFYVLTEIHIDGYHIVGYFSKEKYSRNNVSCILVLPQYQKKGYGKYLINFSYALALKEGRRGTPERPLSDLGRVSYINYWRQCLLHVLKDRTNFTINEIADDLSFEPSDILTTFSDANMVFTEPFTRQKFLYISDDFIRILSATLGKPSRPVFPTNLRWVPYDPFLGPFEYVAE</sequence>
<keyword evidence="6" id="KW-0863">Zinc-finger</keyword>
<dbReference type="GO" id="GO:0000785">
    <property type="term" value="C:chromatin"/>
    <property type="evidence" value="ECO:0007669"/>
    <property type="project" value="TreeGrafter"/>
</dbReference>
<dbReference type="SUPFAM" id="SSF55729">
    <property type="entry name" value="Acyl-CoA N-acyltransferases (Nat)"/>
    <property type="match status" value="1"/>
</dbReference>
<protein>
    <recommendedName>
        <fullName evidence="3 12">Histone acetyltransferase</fullName>
        <ecNumber evidence="3 12">2.3.1.48</ecNumber>
    </recommendedName>
</protein>
<dbReference type="EMBL" id="AFNH02000162">
    <property type="protein sequence ID" value="EZG80254.1"/>
    <property type="molecule type" value="Genomic_DNA"/>
</dbReference>
<dbReference type="GO" id="GO:0008270">
    <property type="term" value="F:zinc ion binding"/>
    <property type="evidence" value="ECO:0007669"/>
    <property type="project" value="UniProtKB-KW"/>
</dbReference>
<evidence type="ECO:0000256" key="6">
    <source>
        <dbReference type="ARBA" id="ARBA00022771"/>
    </source>
</evidence>
<comment type="similarity">
    <text evidence="2 12">Belongs to the MYST (SAS/MOZ) family.</text>
</comment>
<dbReference type="Proteomes" id="UP000019763">
    <property type="component" value="Unassembled WGS sequence"/>
</dbReference>
<dbReference type="InterPro" id="IPR002717">
    <property type="entry name" value="HAT_MYST-type"/>
</dbReference>
<reference evidence="14" key="1">
    <citation type="submission" date="2013-12" db="EMBL/GenBank/DDBJ databases">
        <authorList>
            <person name="Omoto C.K."/>
            <person name="Sibley D."/>
            <person name="Venepally P."/>
            <person name="Hadjithomas M."/>
            <person name="Karamycheva S."/>
            <person name="Brunk B."/>
            <person name="Roos D."/>
            <person name="Caler E."/>
            <person name="Lorenzi H."/>
        </authorList>
    </citation>
    <scope>NUCLEOTIDE SEQUENCE</scope>
</reference>
<dbReference type="AlphaFoldDB" id="A0A023BBQ3"/>
<dbReference type="InterPro" id="IPR040706">
    <property type="entry name" value="Zf-MYST"/>
</dbReference>
<dbReference type="GeneID" id="22911036"/>
<dbReference type="Gene3D" id="2.30.30.140">
    <property type="match status" value="1"/>
</dbReference>
<keyword evidence="10 12" id="KW-0539">Nucleus</keyword>
<dbReference type="PANTHER" id="PTHR10615:SF161">
    <property type="entry name" value="HISTONE ACETYLTRANSFERASE KAT7"/>
    <property type="match status" value="1"/>
</dbReference>
<dbReference type="GO" id="GO:0003712">
    <property type="term" value="F:transcription coregulator activity"/>
    <property type="evidence" value="ECO:0007669"/>
    <property type="project" value="TreeGrafter"/>
</dbReference>
<dbReference type="InterPro" id="IPR025995">
    <property type="entry name" value="Tudor-knot"/>
</dbReference>
<evidence type="ECO:0000256" key="10">
    <source>
        <dbReference type="ARBA" id="ARBA00023242"/>
    </source>
</evidence>
<dbReference type="InterPro" id="IPR036388">
    <property type="entry name" value="WH-like_DNA-bd_sf"/>
</dbReference>
<keyword evidence="9" id="KW-0007">Acetylation</keyword>
<dbReference type="GO" id="GO:0004402">
    <property type="term" value="F:histone acetyltransferase activity"/>
    <property type="evidence" value="ECO:0007669"/>
    <property type="project" value="InterPro"/>
</dbReference>
<dbReference type="OMA" id="HEVEYTR"/>
<dbReference type="CDD" id="cd04301">
    <property type="entry name" value="NAT_SF"/>
    <property type="match status" value="1"/>
</dbReference>
<evidence type="ECO:0000256" key="8">
    <source>
        <dbReference type="ARBA" id="ARBA00022853"/>
    </source>
</evidence>
<evidence type="ECO:0000256" key="11">
    <source>
        <dbReference type="PIRSR" id="PIRSR602717-51"/>
    </source>
</evidence>
<evidence type="ECO:0000256" key="9">
    <source>
        <dbReference type="ARBA" id="ARBA00022990"/>
    </source>
</evidence>
<dbReference type="VEuPathDB" id="CryptoDB:GNI_021970"/>
<dbReference type="RefSeq" id="XP_011134308.1">
    <property type="nucleotide sequence ID" value="XM_011136006.1"/>
</dbReference>
<evidence type="ECO:0000256" key="7">
    <source>
        <dbReference type="ARBA" id="ARBA00022833"/>
    </source>
</evidence>
<dbReference type="Gene3D" id="1.10.10.10">
    <property type="entry name" value="Winged helix-like DNA-binding domain superfamily/Winged helix DNA-binding domain"/>
    <property type="match status" value="1"/>
</dbReference>
<comment type="subcellular location">
    <subcellularLocation>
        <location evidence="1 12">Nucleus</location>
    </subcellularLocation>
</comment>
<keyword evidence="5" id="KW-0479">Metal-binding</keyword>
<dbReference type="eggNOG" id="KOG2747">
    <property type="taxonomic scope" value="Eukaryota"/>
</dbReference>
<dbReference type="InterPro" id="IPR016197">
    <property type="entry name" value="Chromo-like_dom_sf"/>
</dbReference>
<organism evidence="14 15">
    <name type="scientific">Gregarina niphandrodes</name>
    <name type="common">Septate eugregarine</name>
    <dbReference type="NCBI Taxonomy" id="110365"/>
    <lineage>
        <taxon>Eukaryota</taxon>
        <taxon>Sar</taxon>
        <taxon>Alveolata</taxon>
        <taxon>Apicomplexa</taxon>
        <taxon>Conoidasida</taxon>
        <taxon>Gregarinasina</taxon>
        <taxon>Eugregarinorida</taxon>
        <taxon>Gregarinidae</taxon>
        <taxon>Gregarina</taxon>
    </lineage>
</organism>
<evidence type="ECO:0000259" key="13">
    <source>
        <dbReference type="PROSITE" id="PS51726"/>
    </source>
</evidence>
<dbReference type="FunFam" id="3.30.60.60:FF:000001">
    <property type="entry name" value="Histone acetyltransferase"/>
    <property type="match status" value="1"/>
</dbReference>
<dbReference type="PROSITE" id="PS51726">
    <property type="entry name" value="MYST_HAT"/>
    <property type="match status" value="1"/>
</dbReference>
<evidence type="ECO:0000313" key="14">
    <source>
        <dbReference type="EMBL" id="EZG80254.1"/>
    </source>
</evidence>
<proteinExistence type="inferred from homology"/>
<evidence type="ECO:0000256" key="12">
    <source>
        <dbReference type="RuleBase" id="RU361211"/>
    </source>
</evidence>
<dbReference type="SUPFAM" id="SSF54160">
    <property type="entry name" value="Chromo domain-like"/>
    <property type="match status" value="1"/>
</dbReference>
<keyword evidence="8" id="KW-0156">Chromatin regulator</keyword>
<dbReference type="GO" id="GO:0005634">
    <property type="term" value="C:nucleus"/>
    <property type="evidence" value="ECO:0007669"/>
    <property type="project" value="UniProtKB-SubCell"/>
</dbReference>
<evidence type="ECO:0000256" key="2">
    <source>
        <dbReference type="ARBA" id="ARBA00010107"/>
    </source>
</evidence>
<dbReference type="Gene3D" id="3.40.630.30">
    <property type="match status" value="1"/>
</dbReference>
<keyword evidence="4" id="KW-0808">Transferase</keyword>
<evidence type="ECO:0000256" key="5">
    <source>
        <dbReference type="ARBA" id="ARBA00022723"/>
    </source>
</evidence>
<evidence type="ECO:0000313" key="15">
    <source>
        <dbReference type="Proteomes" id="UP000019763"/>
    </source>
</evidence>
<comment type="caution">
    <text evidence="14">The sequence shown here is derived from an EMBL/GenBank/DDBJ whole genome shotgun (WGS) entry which is preliminary data.</text>
</comment>
<accession>A0A023BBQ3</accession>
<dbReference type="GO" id="GO:0006357">
    <property type="term" value="P:regulation of transcription by RNA polymerase II"/>
    <property type="evidence" value="ECO:0007669"/>
    <property type="project" value="TreeGrafter"/>
</dbReference>
<evidence type="ECO:0000256" key="3">
    <source>
        <dbReference type="ARBA" id="ARBA00013184"/>
    </source>
</evidence>